<gene>
    <name evidence="1" type="ORF">E5340_05820</name>
</gene>
<evidence type="ECO:0000313" key="2">
    <source>
        <dbReference type="Proteomes" id="UP000306855"/>
    </source>
</evidence>
<evidence type="ECO:0000313" key="1">
    <source>
        <dbReference type="EMBL" id="TGY55329.1"/>
    </source>
</evidence>
<accession>A0A4S2EHB5</accession>
<dbReference type="OrthoDB" id="9865118at2"/>
<dbReference type="AlphaFoldDB" id="A0A4S2EHB5"/>
<comment type="caution">
    <text evidence="1">The sequence shown here is derived from an EMBL/GenBank/DDBJ whole genome shotgun (WGS) entry which is preliminary data.</text>
</comment>
<proteinExistence type="predicted"/>
<organism evidence="1 2">
    <name type="scientific">Ligilactobacillus murinus</name>
    <dbReference type="NCBI Taxonomy" id="1622"/>
    <lineage>
        <taxon>Bacteria</taxon>
        <taxon>Bacillati</taxon>
        <taxon>Bacillota</taxon>
        <taxon>Bacilli</taxon>
        <taxon>Lactobacillales</taxon>
        <taxon>Lactobacillaceae</taxon>
        <taxon>Ligilactobacillus</taxon>
    </lineage>
</organism>
<dbReference type="EMBL" id="SRYK01000023">
    <property type="protein sequence ID" value="TGY55329.1"/>
    <property type="molecule type" value="Genomic_DNA"/>
</dbReference>
<protein>
    <submittedName>
        <fullName evidence="1">Uncharacterized protein</fullName>
    </submittedName>
</protein>
<name>A0A4S2EHB5_9LACO</name>
<reference evidence="1 2" key="1">
    <citation type="submission" date="2019-04" db="EMBL/GenBank/DDBJ databases">
        <title>Microbes associate with the intestines of laboratory mice.</title>
        <authorList>
            <person name="Navarre W."/>
            <person name="Wong E."/>
            <person name="Huang K."/>
            <person name="Tropini C."/>
            <person name="Ng K."/>
            <person name="Yu B."/>
        </authorList>
    </citation>
    <scope>NUCLEOTIDE SEQUENCE [LARGE SCALE GENOMIC DNA]</scope>
    <source>
        <strain evidence="1 2">NM26_J9</strain>
    </source>
</reference>
<sequence length="84" mass="9727">MKVKNYLKEAKDSTLKELNFKTMFKDFSEAKGLGRVIPGINIVSKTLSLYDGLNECLAASSIIKKQIVEHSDYDINYRYRKRHL</sequence>
<dbReference type="RefSeq" id="WP_129303275.1">
    <property type="nucleotide sequence ID" value="NZ_BDFM01000128.1"/>
</dbReference>
<dbReference type="Proteomes" id="UP000306855">
    <property type="component" value="Unassembled WGS sequence"/>
</dbReference>